<evidence type="ECO:0000313" key="2">
    <source>
        <dbReference type="Proteomes" id="UP000050795"/>
    </source>
</evidence>
<reference evidence="2" key="1">
    <citation type="submission" date="2022-06" db="EMBL/GenBank/DDBJ databases">
        <authorList>
            <person name="Berger JAMES D."/>
            <person name="Berger JAMES D."/>
        </authorList>
    </citation>
    <scope>NUCLEOTIDE SEQUENCE [LARGE SCALE GENOMIC DNA]</scope>
</reference>
<proteinExistence type="predicted"/>
<dbReference type="Proteomes" id="UP000050795">
    <property type="component" value="Unassembled WGS sequence"/>
</dbReference>
<name>A0AA85KHG7_TRIRE</name>
<evidence type="ECO:0000256" key="1">
    <source>
        <dbReference type="SAM" id="MobiDB-lite"/>
    </source>
</evidence>
<reference evidence="3" key="2">
    <citation type="submission" date="2023-11" db="UniProtKB">
        <authorList>
            <consortium name="WormBaseParasite"/>
        </authorList>
    </citation>
    <scope>IDENTIFICATION</scope>
</reference>
<feature type="compositionally biased region" description="Acidic residues" evidence="1">
    <location>
        <begin position="15"/>
        <end position="24"/>
    </location>
</feature>
<evidence type="ECO:0000313" key="3">
    <source>
        <dbReference type="WBParaSite" id="TREG1_94150.1"/>
    </source>
</evidence>
<keyword evidence="2" id="KW-1185">Reference proteome</keyword>
<dbReference type="WBParaSite" id="TREG1_94150.1">
    <property type="protein sequence ID" value="TREG1_94150.1"/>
    <property type="gene ID" value="TREG1_94150"/>
</dbReference>
<accession>A0AA85KHG7</accession>
<protein>
    <submittedName>
        <fullName evidence="3">Uncharacterized protein</fullName>
    </submittedName>
</protein>
<sequence length="145" mass="16190">MADLAGSEWRIAGEHEEDGNDEDTTLTNNTQQLAQITINGRNLKEVTSLTYLGRHNRKSEIRLHQCETGLEIFCILPQYKLKHTGFQHKCYASQSVISSIWVGNVYCASRRSSPTTSCKLLSATPTFAGSILKIELPVGSYTRKN</sequence>
<organism evidence="2 3">
    <name type="scientific">Trichobilharzia regenti</name>
    <name type="common">Nasal bird schistosome</name>
    <dbReference type="NCBI Taxonomy" id="157069"/>
    <lineage>
        <taxon>Eukaryota</taxon>
        <taxon>Metazoa</taxon>
        <taxon>Spiralia</taxon>
        <taxon>Lophotrochozoa</taxon>
        <taxon>Platyhelminthes</taxon>
        <taxon>Trematoda</taxon>
        <taxon>Digenea</taxon>
        <taxon>Strigeidida</taxon>
        <taxon>Schistosomatoidea</taxon>
        <taxon>Schistosomatidae</taxon>
        <taxon>Trichobilharzia</taxon>
    </lineage>
</organism>
<dbReference type="AlphaFoldDB" id="A0AA85KHG7"/>
<feature type="region of interest" description="Disordered" evidence="1">
    <location>
        <begin position="1"/>
        <end position="26"/>
    </location>
</feature>